<dbReference type="EMBL" id="JAVKGT010000001">
    <property type="protein sequence ID" value="MDR5710540.1"/>
    <property type="molecule type" value="Genomic_DNA"/>
</dbReference>
<dbReference type="SUPFAM" id="SSF102215">
    <property type="entry name" value="Creatininase"/>
    <property type="match status" value="1"/>
</dbReference>
<keyword evidence="3" id="KW-0378">Hydrolase</keyword>
<dbReference type="InterPro" id="IPR023871">
    <property type="entry name" value="MftE"/>
</dbReference>
<dbReference type="PANTHER" id="PTHR35005">
    <property type="entry name" value="3-DEHYDRO-SCYLLO-INOSOSE HYDROLASE"/>
    <property type="match status" value="1"/>
</dbReference>
<dbReference type="InterPro" id="IPR003785">
    <property type="entry name" value="Creatininase/forma_Hydrolase"/>
</dbReference>
<keyword evidence="4" id="KW-0862">Zinc</keyword>
<keyword evidence="7" id="KW-1185">Reference proteome</keyword>
<evidence type="ECO:0000256" key="2">
    <source>
        <dbReference type="ARBA" id="ARBA00022723"/>
    </source>
</evidence>
<organism evidence="6 7">
    <name type="scientific">Nesterenkonia flava</name>
    <dbReference type="NCBI Taxonomy" id="469799"/>
    <lineage>
        <taxon>Bacteria</taxon>
        <taxon>Bacillati</taxon>
        <taxon>Actinomycetota</taxon>
        <taxon>Actinomycetes</taxon>
        <taxon>Micrococcales</taxon>
        <taxon>Micrococcaceae</taxon>
        <taxon>Nesterenkonia</taxon>
    </lineage>
</organism>
<protein>
    <submittedName>
        <fullName evidence="6">Mycofactocin biosynthesis peptidyl-dipeptidase MftE</fullName>
    </submittedName>
</protein>
<evidence type="ECO:0000256" key="3">
    <source>
        <dbReference type="ARBA" id="ARBA00022801"/>
    </source>
</evidence>
<dbReference type="InterPro" id="IPR024087">
    <property type="entry name" value="Creatininase-like_sf"/>
</dbReference>
<gene>
    <name evidence="6" type="primary">mftE</name>
    <name evidence="6" type="ORF">RH857_00085</name>
</gene>
<keyword evidence="2" id="KW-0479">Metal-binding</keyword>
<evidence type="ECO:0000256" key="1">
    <source>
        <dbReference type="ARBA" id="ARBA00001947"/>
    </source>
</evidence>
<evidence type="ECO:0000256" key="4">
    <source>
        <dbReference type="ARBA" id="ARBA00022833"/>
    </source>
</evidence>
<evidence type="ECO:0000256" key="5">
    <source>
        <dbReference type="ARBA" id="ARBA00024029"/>
    </source>
</evidence>
<comment type="similarity">
    <text evidence="5">Belongs to the creatininase superfamily.</text>
</comment>
<reference evidence="7" key="1">
    <citation type="submission" date="2023-07" db="EMBL/GenBank/DDBJ databases">
        <title>Description of three actinobacteria isolated from air of manufacturing shop in a pharmaceutical factory.</title>
        <authorList>
            <person name="Zhang D.-F."/>
        </authorList>
    </citation>
    <scope>NUCLEOTIDE SEQUENCE [LARGE SCALE GENOMIC DNA]</scope>
    <source>
        <strain evidence="7">CCTCC AB 207010</strain>
    </source>
</reference>
<sequence length="255" mass="26671">MTSESAAGTQTPRRLTQHPWPEIGRPVLLLPLGSAEQHGPHLPVDTDTVIAEAVAMGLGARLEESGAEVLVAPPLTYGASGEHAGFAGTVSIGHEALGAVLVEYGRSALEWASQLIIVNGHGGNVASLSQAVPQLRYEGRDVAWIPCANGYGLPGPEEDAHAGRIETSLMLHIAPDRVQMDKAERGVTEPLEKILPQLMSGGVLAVSPNGVLGDPTGATAREGEELLDAVVASIHRRYLAWDQAESGCLSLPQQG</sequence>
<dbReference type="NCBIfam" id="TIGR03964">
    <property type="entry name" value="mycofact_creat"/>
    <property type="match status" value="1"/>
</dbReference>
<comment type="cofactor">
    <cofactor evidence="1">
        <name>Zn(2+)</name>
        <dbReference type="ChEBI" id="CHEBI:29105"/>
    </cofactor>
</comment>
<dbReference type="RefSeq" id="WP_310535915.1">
    <property type="nucleotide sequence ID" value="NZ_BAAAOC010000008.1"/>
</dbReference>
<dbReference type="Proteomes" id="UP001260872">
    <property type="component" value="Unassembled WGS sequence"/>
</dbReference>
<dbReference type="PANTHER" id="PTHR35005:SF1">
    <property type="entry name" value="2-AMINO-5-FORMYLAMINO-6-RIBOSYLAMINOPYRIMIDIN-4(3H)-ONE 5'-MONOPHOSPHATE DEFORMYLASE"/>
    <property type="match status" value="1"/>
</dbReference>
<proteinExistence type="inferred from homology"/>
<evidence type="ECO:0000313" key="7">
    <source>
        <dbReference type="Proteomes" id="UP001260872"/>
    </source>
</evidence>
<comment type="caution">
    <text evidence="6">The sequence shown here is derived from an EMBL/GenBank/DDBJ whole genome shotgun (WGS) entry which is preliminary data.</text>
</comment>
<evidence type="ECO:0000313" key="6">
    <source>
        <dbReference type="EMBL" id="MDR5710540.1"/>
    </source>
</evidence>
<dbReference type="Gene3D" id="3.40.50.10310">
    <property type="entry name" value="Creatininase"/>
    <property type="match status" value="1"/>
</dbReference>
<accession>A0ABU1FPI1</accession>
<dbReference type="Pfam" id="PF02633">
    <property type="entry name" value="Creatininase"/>
    <property type="match status" value="1"/>
</dbReference>
<name>A0ABU1FPI1_9MICC</name>